<reference evidence="1" key="1">
    <citation type="submission" date="2021-05" db="EMBL/GenBank/DDBJ databases">
        <authorList>
            <person name="Pan Q."/>
            <person name="Jouanno E."/>
            <person name="Zahm M."/>
            <person name="Klopp C."/>
            <person name="Cabau C."/>
            <person name="Louis A."/>
            <person name="Berthelot C."/>
            <person name="Parey E."/>
            <person name="Roest Crollius H."/>
            <person name="Montfort J."/>
            <person name="Robinson-Rechavi M."/>
            <person name="Bouchez O."/>
            <person name="Lampietro C."/>
            <person name="Lopez Roques C."/>
            <person name="Donnadieu C."/>
            <person name="Postlethwait J."/>
            <person name="Bobe J."/>
            <person name="Dillon D."/>
            <person name="Chandos A."/>
            <person name="von Hippel F."/>
            <person name="Guiguen Y."/>
        </authorList>
    </citation>
    <scope>NUCLEOTIDE SEQUENCE</scope>
    <source>
        <strain evidence="1">YG-Jan2019</strain>
    </source>
</reference>
<name>A0ACC2FPX2_DALPE</name>
<protein>
    <submittedName>
        <fullName evidence="1">Uncharacterized protein</fullName>
    </submittedName>
</protein>
<keyword evidence="2" id="KW-1185">Reference proteome</keyword>
<dbReference type="EMBL" id="CM055751">
    <property type="protein sequence ID" value="KAJ7993426.1"/>
    <property type="molecule type" value="Genomic_DNA"/>
</dbReference>
<evidence type="ECO:0000313" key="2">
    <source>
        <dbReference type="Proteomes" id="UP001157502"/>
    </source>
</evidence>
<evidence type="ECO:0000313" key="1">
    <source>
        <dbReference type="EMBL" id="KAJ7993426.1"/>
    </source>
</evidence>
<proteinExistence type="predicted"/>
<gene>
    <name evidence="1" type="ORF">DPEC_G00272310</name>
</gene>
<accession>A0ACC2FPX2</accession>
<organism evidence="1 2">
    <name type="scientific">Dallia pectoralis</name>
    <name type="common">Alaska blackfish</name>
    <dbReference type="NCBI Taxonomy" id="75939"/>
    <lineage>
        <taxon>Eukaryota</taxon>
        <taxon>Metazoa</taxon>
        <taxon>Chordata</taxon>
        <taxon>Craniata</taxon>
        <taxon>Vertebrata</taxon>
        <taxon>Euteleostomi</taxon>
        <taxon>Actinopterygii</taxon>
        <taxon>Neopterygii</taxon>
        <taxon>Teleostei</taxon>
        <taxon>Protacanthopterygii</taxon>
        <taxon>Esociformes</taxon>
        <taxon>Umbridae</taxon>
        <taxon>Dallia</taxon>
    </lineage>
</organism>
<dbReference type="Proteomes" id="UP001157502">
    <property type="component" value="Chromosome 24"/>
</dbReference>
<comment type="caution">
    <text evidence="1">The sequence shown here is derived from an EMBL/GenBank/DDBJ whole genome shotgun (WGS) entry which is preliminary data.</text>
</comment>
<sequence length="72" mass="8357">MQKIAGFQPVSVLKQYFFHIDSSNCVSEKTFFSMDSCSLSRLIKAHRMRWTFLGKGQHVLCLSSDLYVMWSC</sequence>